<protein>
    <submittedName>
        <fullName evidence="2">Uncharacterized protein</fullName>
    </submittedName>
</protein>
<reference evidence="2 3" key="1">
    <citation type="journal article" date="2018" name="PLoS Pathog.">
        <title>Evolution of structural diversity of trichothecenes, a family of toxins produced by plant pathogenic and entomopathogenic fungi.</title>
        <authorList>
            <person name="Proctor R.H."/>
            <person name="McCormick S.P."/>
            <person name="Kim H.S."/>
            <person name="Cardoza R.E."/>
            <person name="Stanley A.M."/>
            <person name="Lindo L."/>
            <person name="Kelly A."/>
            <person name="Brown D.W."/>
            <person name="Lee T."/>
            <person name="Vaughan M.M."/>
            <person name="Alexander N.J."/>
            <person name="Busman M."/>
            <person name="Gutierrez S."/>
        </authorList>
    </citation>
    <scope>NUCLEOTIDE SEQUENCE [LARGE SCALE GENOMIC DNA]</scope>
    <source>
        <strain evidence="2 3">NRRL 13405</strain>
    </source>
</reference>
<dbReference type="Proteomes" id="UP000265631">
    <property type="component" value="Unassembled WGS sequence"/>
</dbReference>
<evidence type="ECO:0000313" key="2">
    <source>
        <dbReference type="EMBL" id="RFN48598.1"/>
    </source>
</evidence>
<accession>A0A395MKZ4</accession>
<gene>
    <name evidence="2" type="ORF">FIE12Z_7178</name>
</gene>
<sequence length="88" mass="9592">MRLLSLKLTAAENDMDRTDRKRDLSSNTAQSGTKQPSDATSAKRPSLNPSRRLEAYGHPAALPSYQCRILGTGVQHTLKPDPNATVDT</sequence>
<organism evidence="2 3">
    <name type="scientific">Fusarium flagelliforme</name>
    <dbReference type="NCBI Taxonomy" id="2675880"/>
    <lineage>
        <taxon>Eukaryota</taxon>
        <taxon>Fungi</taxon>
        <taxon>Dikarya</taxon>
        <taxon>Ascomycota</taxon>
        <taxon>Pezizomycotina</taxon>
        <taxon>Sordariomycetes</taxon>
        <taxon>Hypocreomycetidae</taxon>
        <taxon>Hypocreales</taxon>
        <taxon>Nectriaceae</taxon>
        <taxon>Fusarium</taxon>
        <taxon>Fusarium incarnatum-equiseti species complex</taxon>
    </lineage>
</organism>
<keyword evidence="3" id="KW-1185">Reference proteome</keyword>
<proteinExistence type="predicted"/>
<comment type="caution">
    <text evidence="2">The sequence shown here is derived from an EMBL/GenBank/DDBJ whole genome shotgun (WGS) entry which is preliminary data.</text>
</comment>
<feature type="region of interest" description="Disordered" evidence="1">
    <location>
        <begin position="1"/>
        <end position="62"/>
    </location>
</feature>
<feature type="compositionally biased region" description="Basic and acidic residues" evidence="1">
    <location>
        <begin position="14"/>
        <end position="24"/>
    </location>
</feature>
<name>A0A395MKZ4_9HYPO</name>
<dbReference type="AlphaFoldDB" id="A0A395MKZ4"/>
<dbReference type="EMBL" id="PXXK01000203">
    <property type="protein sequence ID" value="RFN48598.1"/>
    <property type="molecule type" value="Genomic_DNA"/>
</dbReference>
<feature type="compositionally biased region" description="Polar residues" evidence="1">
    <location>
        <begin position="25"/>
        <end position="40"/>
    </location>
</feature>
<evidence type="ECO:0000256" key="1">
    <source>
        <dbReference type="SAM" id="MobiDB-lite"/>
    </source>
</evidence>
<evidence type="ECO:0000313" key="3">
    <source>
        <dbReference type="Proteomes" id="UP000265631"/>
    </source>
</evidence>